<dbReference type="AlphaFoldDB" id="A0A6V7UP26"/>
<evidence type="ECO:0000313" key="2">
    <source>
        <dbReference type="EMBL" id="CAD2162445.1"/>
    </source>
</evidence>
<feature type="transmembrane region" description="Helical" evidence="1">
    <location>
        <begin position="84"/>
        <end position="105"/>
    </location>
</feature>
<keyword evidence="1" id="KW-1133">Transmembrane helix</keyword>
<sequence length="140" mass="15308">MHSMDFCALLPCISFPPFLLRIFPSVLTSYLSRFSCFILSNISFVFSFIAVFFGSVFLLESGDSSSAVCILSSFSFKSAPSSRCGNFGVALFCLSSCCLLSLESVWSRGSNFLICSSAGSSICLIETFIGLSFWSFNMCR</sequence>
<feature type="transmembrane region" description="Helical" evidence="1">
    <location>
        <begin position="37"/>
        <end position="59"/>
    </location>
</feature>
<evidence type="ECO:0000256" key="1">
    <source>
        <dbReference type="SAM" id="Phobius"/>
    </source>
</evidence>
<organism evidence="2 3">
    <name type="scientific">Meloidogyne enterolobii</name>
    <name type="common">Root-knot nematode worm</name>
    <name type="synonym">Meloidogyne mayaguensis</name>
    <dbReference type="NCBI Taxonomy" id="390850"/>
    <lineage>
        <taxon>Eukaryota</taxon>
        <taxon>Metazoa</taxon>
        <taxon>Ecdysozoa</taxon>
        <taxon>Nematoda</taxon>
        <taxon>Chromadorea</taxon>
        <taxon>Rhabditida</taxon>
        <taxon>Tylenchina</taxon>
        <taxon>Tylenchomorpha</taxon>
        <taxon>Tylenchoidea</taxon>
        <taxon>Meloidogynidae</taxon>
        <taxon>Meloidogyninae</taxon>
        <taxon>Meloidogyne</taxon>
    </lineage>
</organism>
<feature type="transmembrane region" description="Helical" evidence="1">
    <location>
        <begin position="111"/>
        <end position="134"/>
    </location>
</feature>
<comment type="caution">
    <text evidence="2">The sequence shown here is derived from an EMBL/GenBank/DDBJ whole genome shotgun (WGS) entry which is preliminary data.</text>
</comment>
<protein>
    <submittedName>
        <fullName evidence="2">Uncharacterized protein</fullName>
    </submittedName>
</protein>
<accession>A0A6V7UP26</accession>
<reference evidence="2 3" key="1">
    <citation type="submission" date="2020-08" db="EMBL/GenBank/DDBJ databases">
        <authorList>
            <person name="Koutsovoulos G."/>
            <person name="Danchin GJ E."/>
        </authorList>
    </citation>
    <scope>NUCLEOTIDE SEQUENCE [LARGE SCALE GENOMIC DNA]</scope>
</reference>
<evidence type="ECO:0000313" key="3">
    <source>
        <dbReference type="Proteomes" id="UP000580250"/>
    </source>
</evidence>
<gene>
    <name evidence="2" type="ORF">MENT_LOCUS15412</name>
</gene>
<keyword evidence="1" id="KW-0812">Transmembrane</keyword>
<proteinExistence type="predicted"/>
<keyword evidence="1" id="KW-0472">Membrane</keyword>
<dbReference type="Proteomes" id="UP000580250">
    <property type="component" value="Unassembled WGS sequence"/>
</dbReference>
<dbReference type="EMBL" id="CAJEWN010000092">
    <property type="protein sequence ID" value="CAD2162445.1"/>
    <property type="molecule type" value="Genomic_DNA"/>
</dbReference>
<name>A0A6V7UP26_MELEN</name>